<feature type="compositionally biased region" description="Low complexity" evidence="1">
    <location>
        <begin position="28"/>
        <end position="37"/>
    </location>
</feature>
<feature type="compositionally biased region" description="Low complexity" evidence="1">
    <location>
        <begin position="63"/>
        <end position="84"/>
    </location>
</feature>
<comment type="caution">
    <text evidence="2">The sequence shown here is derived from an EMBL/GenBank/DDBJ whole genome shotgun (WGS) entry which is preliminary data.</text>
</comment>
<feature type="region of interest" description="Disordered" evidence="1">
    <location>
        <begin position="171"/>
        <end position="204"/>
    </location>
</feature>
<protein>
    <submittedName>
        <fullName evidence="2">Uncharacterized protein</fullName>
    </submittedName>
</protein>
<gene>
    <name evidence="2" type="ORF">BT62DRAFT_1006019</name>
</gene>
<evidence type="ECO:0000313" key="2">
    <source>
        <dbReference type="EMBL" id="KAG7445835.1"/>
    </source>
</evidence>
<dbReference type="Proteomes" id="UP000812287">
    <property type="component" value="Unassembled WGS sequence"/>
</dbReference>
<reference evidence="2" key="1">
    <citation type="submission" date="2020-11" db="EMBL/GenBank/DDBJ databases">
        <title>Adaptations for nitrogen fixation in a non-lichenized fungal sporocarp promotes dispersal by wood-feeding termites.</title>
        <authorList>
            <consortium name="DOE Joint Genome Institute"/>
            <person name="Koch R.A."/>
            <person name="Yoon G."/>
            <person name="Arayal U."/>
            <person name="Lail K."/>
            <person name="Amirebrahimi M."/>
            <person name="Labutti K."/>
            <person name="Lipzen A."/>
            <person name="Riley R."/>
            <person name="Barry K."/>
            <person name="Henrissat B."/>
            <person name="Grigoriev I.V."/>
            <person name="Herr J.R."/>
            <person name="Aime M.C."/>
        </authorList>
    </citation>
    <scope>NUCLEOTIDE SEQUENCE</scope>
    <source>
        <strain evidence="2">MCA 3950</strain>
    </source>
</reference>
<keyword evidence="3" id="KW-1185">Reference proteome</keyword>
<feature type="compositionally biased region" description="Basic and acidic residues" evidence="1">
    <location>
        <begin position="86"/>
        <end position="97"/>
    </location>
</feature>
<evidence type="ECO:0000256" key="1">
    <source>
        <dbReference type="SAM" id="MobiDB-lite"/>
    </source>
</evidence>
<name>A0A9P8AS76_9AGAR</name>
<sequence>MTTLPSFVELISTLGVDSASKALDHPTSSPRSRSASPHLLYSPTSSRDRSARHTSQARYSPYSPTLSSRRGSVSSSSTSTSSSSPDLERRVLPKDPQNHPGSPRIRKRKDNKLTVNVFGSSTDLSATTPISIYVRRKTPGASPITSIFLPDSRDTSPHLLTLPTLPSLFPLSPNSDHFPITPDSDEKRPLSDRNANSPSPSPVIKAKAIPDLLEGHVFGRFRCHTGTRISTPPRSADGERHPRPYTVYLESFSQEITL</sequence>
<accession>A0A9P8AS76</accession>
<dbReference type="AlphaFoldDB" id="A0A9P8AS76"/>
<feature type="region of interest" description="Disordered" evidence="1">
    <location>
        <begin position="15"/>
        <end position="113"/>
    </location>
</feature>
<organism evidence="2 3">
    <name type="scientific">Guyanagaster necrorhizus</name>
    <dbReference type="NCBI Taxonomy" id="856835"/>
    <lineage>
        <taxon>Eukaryota</taxon>
        <taxon>Fungi</taxon>
        <taxon>Dikarya</taxon>
        <taxon>Basidiomycota</taxon>
        <taxon>Agaricomycotina</taxon>
        <taxon>Agaricomycetes</taxon>
        <taxon>Agaricomycetidae</taxon>
        <taxon>Agaricales</taxon>
        <taxon>Marasmiineae</taxon>
        <taxon>Physalacriaceae</taxon>
        <taxon>Guyanagaster</taxon>
    </lineage>
</organism>
<dbReference type="GeneID" id="66099491"/>
<dbReference type="OrthoDB" id="3233824at2759"/>
<dbReference type="RefSeq" id="XP_043039335.1">
    <property type="nucleotide sequence ID" value="XM_043177204.1"/>
</dbReference>
<dbReference type="EMBL" id="MU250535">
    <property type="protein sequence ID" value="KAG7445835.1"/>
    <property type="molecule type" value="Genomic_DNA"/>
</dbReference>
<proteinExistence type="predicted"/>
<evidence type="ECO:0000313" key="3">
    <source>
        <dbReference type="Proteomes" id="UP000812287"/>
    </source>
</evidence>